<evidence type="ECO:0000313" key="4">
    <source>
        <dbReference type="Proteomes" id="UP000186246"/>
    </source>
</evidence>
<feature type="chain" id="PRO_5044563949" description="Outer membrane protein beta-barrel domain-containing protein" evidence="1">
    <location>
        <begin position="18"/>
        <end position="289"/>
    </location>
</feature>
<reference evidence="3" key="2">
    <citation type="submission" date="2017-01" db="EMBL/GenBank/DDBJ databases">
        <authorList>
            <person name="Mah S.A."/>
            <person name="Swanson W.J."/>
            <person name="Moy G.W."/>
            <person name="Vacquier V.D."/>
        </authorList>
    </citation>
    <scope>NUCLEOTIDE SEQUENCE [LARGE SCALE GENOMIC DNA]</scope>
    <source>
        <strain evidence="3">DSM 21068</strain>
    </source>
</reference>
<dbReference type="AlphaFoldDB" id="A0A1N7PB62"/>
<keyword evidence="1" id="KW-0732">Signal</keyword>
<evidence type="ECO:0008006" key="6">
    <source>
        <dbReference type="Google" id="ProtNLM"/>
    </source>
</evidence>
<dbReference type="EMBL" id="FTOJ01000012">
    <property type="protein sequence ID" value="SIT07875.1"/>
    <property type="molecule type" value="Genomic_DNA"/>
</dbReference>
<evidence type="ECO:0000256" key="1">
    <source>
        <dbReference type="SAM" id="SignalP"/>
    </source>
</evidence>
<organism evidence="3 4">
    <name type="scientific">Chryseobacterium piscicola</name>
    <dbReference type="NCBI Taxonomy" id="551459"/>
    <lineage>
        <taxon>Bacteria</taxon>
        <taxon>Pseudomonadati</taxon>
        <taxon>Bacteroidota</taxon>
        <taxon>Flavobacteriia</taxon>
        <taxon>Flavobacteriales</taxon>
        <taxon>Weeksellaceae</taxon>
        <taxon>Chryseobacterium group</taxon>
        <taxon>Chryseobacterium</taxon>
    </lineage>
</organism>
<evidence type="ECO:0000313" key="3">
    <source>
        <dbReference type="EMBL" id="SIT07875.1"/>
    </source>
</evidence>
<proteinExistence type="predicted"/>
<dbReference type="Proteomes" id="UP000238314">
    <property type="component" value="Unassembled WGS sequence"/>
</dbReference>
<keyword evidence="5" id="KW-1185">Reference proteome</keyword>
<sequence length="289" mass="33046">MKKIIVVGLFMSNFVFAQNIKNSEQTQQHDDGIIVETSKSSFKKGAMFVFWGWNRAGFSNSDIKFKGNGYDFTLNNVVAHDRPSELSMAYIDPTRLSIPQFNFRLAYFLKDNVALVVGTDHMKYVMDQDQTVGFKGNISDPKYAAMVQNGEVNLKDEQFLTFEHTDGLNYVNAGLENYKNLLDKKNFDIYWAYGAGAGVLFPKSNVKLFSNERSDRYHIAGFGLDARTNINFVFWKHIMARVEGKFGYINMPDIKTTLNNKPDKASQDFVFYQVNFGIGYTFNTTKRSK</sequence>
<feature type="signal peptide" evidence="1">
    <location>
        <begin position="1"/>
        <end position="17"/>
    </location>
</feature>
<reference evidence="4" key="3">
    <citation type="submission" date="2017-01" db="EMBL/GenBank/DDBJ databases">
        <authorList>
            <person name="Varghese N."/>
            <person name="Submissions S."/>
        </authorList>
    </citation>
    <scope>NUCLEOTIDE SEQUENCE [LARGE SCALE GENOMIC DNA]</scope>
    <source>
        <strain evidence="4">DSM 21068</strain>
    </source>
</reference>
<evidence type="ECO:0000313" key="2">
    <source>
        <dbReference type="EMBL" id="PQA95366.1"/>
    </source>
</evidence>
<evidence type="ECO:0000313" key="5">
    <source>
        <dbReference type="Proteomes" id="UP000238314"/>
    </source>
</evidence>
<gene>
    <name evidence="2" type="ORF">B0A70_06040</name>
    <name evidence="3" type="ORF">SAMN05421796_11268</name>
</gene>
<name>A0A1N7PB62_9FLAO</name>
<dbReference type="STRING" id="551459.SAMN05421796_11268"/>
<protein>
    <recommendedName>
        <fullName evidence="6">Outer membrane protein beta-barrel domain-containing protein</fullName>
    </recommendedName>
</protein>
<dbReference type="OrthoDB" id="8887208at2"/>
<accession>A0A1N7PB62</accession>
<dbReference type="EMBL" id="MUGO01000007">
    <property type="protein sequence ID" value="PQA95366.1"/>
    <property type="molecule type" value="Genomic_DNA"/>
</dbReference>
<reference evidence="2 5" key="1">
    <citation type="submission" date="2016-11" db="EMBL/GenBank/DDBJ databases">
        <title>Whole genomes of Flavobacteriaceae.</title>
        <authorList>
            <person name="Stine C."/>
            <person name="Li C."/>
            <person name="Tadesse D."/>
        </authorList>
    </citation>
    <scope>NUCLEOTIDE SEQUENCE [LARGE SCALE GENOMIC DNA]</scope>
    <source>
        <strain evidence="2 5">DSM 21068</strain>
    </source>
</reference>
<dbReference type="Proteomes" id="UP000186246">
    <property type="component" value="Unassembled WGS sequence"/>
</dbReference>